<dbReference type="Pfam" id="PF06521">
    <property type="entry name" value="PAR1"/>
    <property type="match status" value="1"/>
</dbReference>
<dbReference type="Proteomes" id="UP000233837">
    <property type="component" value="Unassembled WGS sequence"/>
</dbReference>
<reference evidence="2 3" key="2">
    <citation type="journal article" date="2017" name="Nature">
        <title>The Apostasia genome and the evolution of orchids.</title>
        <authorList>
            <person name="Zhang G.Q."/>
            <person name="Liu K.W."/>
            <person name="Li Z."/>
            <person name="Lohaus R."/>
            <person name="Hsiao Y.Y."/>
            <person name="Niu S.C."/>
            <person name="Wang J.Y."/>
            <person name="Lin Y.C."/>
            <person name="Xu Q."/>
            <person name="Chen L.J."/>
            <person name="Yoshida K."/>
            <person name="Fujiwara S."/>
            <person name="Wang Z.W."/>
            <person name="Zhang Y.Q."/>
            <person name="Mitsuda N."/>
            <person name="Wang M."/>
            <person name="Liu G.H."/>
            <person name="Pecoraro L."/>
            <person name="Huang H.X."/>
            <person name="Xiao X.J."/>
            <person name="Lin M."/>
            <person name="Wu X.Y."/>
            <person name="Wu W.L."/>
            <person name="Chen Y.Y."/>
            <person name="Chang S.B."/>
            <person name="Sakamoto S."/>
            <person name="Ohme-Takagi M."/>
            <person name="Yagi M."/>
            <person name="Zeng S.J."/>
            <person name="Shen C.Y."/>
            <person name="Yeh C.M."/>
            <person name="Luo Y.B."/>
            <person name="Tsai W.C."/>
            <person name="Van de Peer Y."/>
            <person name="Liu Z.J."/>
        </authorList>
    </citation>
    <scope>NUCLEOTIDE SEQUENCE [LARGE SCALE GENOMIC DNA]</scope>
    <source>
        <tissue evidence="2">The whole plant</tissue>
    </source>
</reference>
<dbReference type="EMBL" id="KZ502085">
    <property type="protein sequence ID" value="PKU83691.1"/>
    <property type="molecule type" value="Genomic_DNA"/>
</dbReference>
<dbReference type="AlphaFoldDB" id="A0A2I0X734"/>
<evidence type="ECO:0000313" key="2">
    <source>
        <dbReference type="EMBL" id="PKU83691.1"/>
    </source>
</evidence>
<dbReference type="STRING" id="906689.A0A2I0X734"/>
<sequence>MESHLIVPSMALLISISLLLPSSFGSVICEDLPLDLCAFSISSTGKRCLLEMSFPNMEHEYQCTMADVKVERISDWIETDDCVKACGVDRSAVGISSDDFLQPRFTAKLCSSACYQSCPNIVDLYSNLAAAEGVYLPDLCEARRLNTRRSIVELRSGVATGPAASGLVAVAPSTA</sequence>
<dbReference type="PANTHER" id="PTHR33649">
    <property type="entry name" value="PAR1 PROTEIN"/>
    <property type="match status" value="1"/>
</dbReference>
<dbReference type="OrthoDB" id="772928at2759"/>
<dbReference type="InterPro" id="IPR009489">
    <property type="entry name" value="PAR1"/>
</dbReference>
<accession>A0A2I0X734</accession>
<evidence type="ECO:0000313" key="3">
    <source>
        <dbReference type="Proteomes" id="UP000233837"/>
    </source>
</evidence>
<protein>
    <recommendedName>
        <fullName evidence="4">PAR1 protein</fullName>
    </recommendedName>
</protein>
<reference evidence="2 3" key="1">
    <citation type="journal article" date="2016" name="Sci. Rep.">
        <title>The Dendrobium catenatum Lindl. genome sequence provides insights into polysaccharide synthase, floral development and adaptive evolution.</title>
        <authorList>
            <person name="Zhang G.Q."/>
            <person name="Xu Q."/>
            <person name="Bian C."/>
            <person name="Tsai W.C."/>
            <person name="Yeh C.M."/>
            <person name="Liu K.W."/>
            <person name="Yoshida K."/>
            <person name="Zhang L.S."/>
            <person name="Chang S.B."/>
            <person name="Chen F."/>
            <person name="Shi Y."/>
            <person name="Su Y.Y."/>
            <person name="Zhang Y.Q."/>
            <person name="Chen L.J."/>
            <person name="Yin Y."/>
            <person name="Lin M."/>
            <person name="Huang H."/>
            <person name="Deng H."/>
            <person name="Wang Z.W."/>
            <person name="Zhu S.L."/>
            <person name="Zhao X."/>
            <person name="Deng C."/>
            <person name="Niu S.C."/>
            <person name="Huang J."/>
            <person name="Wang M."/>
            <person name="Liu G.H."/>
            <person name="Yang H.J."/>
            <person name="Xiao X.J."/>
            <person name="Hsiao Y.Y."/>
            <person name="Wu W.L."/>
            <person name="Chen Y.Y."/>
            <person name="Mitsuda N."/>
            <person name="Ohme-Takagi M."/>
            <person name="Luo Y.B."/>
            <person name="Van de Peer Y."/>
            <person name="Liu Z.J."/>
        </authorList>
    </citation>
    <scope>NUCLEOTIDE SEQUENCE [LARGE SCALE GENOMIC DNA]</scope>
    <source>
        <tissue evidence="2">The whole plant</tissue>
    </source>
</reference>
<evidence type="ECO:0000256" key="1">
    <source>
        <dbReference type="SAM" id="SignalP"/>
    </source>
</evidence>
<organism evidence="2 3">
    <name type="scientific">Dendrobium catenatum</name>
    <dbReference type="NCBI Taxonomy" id="906689"/>
    <lineage>
        <taxon>Eukaryota</taxon>
        <taxon>Viridiplantae</taxon>
        <taxon>Streptophyta</taxon>
        <taxon>Embryophyta</taxon>
        <taxon>Tracheophyta</taxon>
        <taxon>Spermatophyta</taxon>
        <taxon>Magnoliopsida</taxon>
        <taxon>Liliopsida</taxon>
        <taxon>Asparagales</taxon>
        <taxon>Orchidaceae</taxon>
        <taxon>Epidendroideae</taxon>
        <taxon>Malaxideae</taxon>
        <taxon>Dendrobiinae</taxon>
        <taxon>Dendrobium</taxon>
    </lineage>
</organism>
<dbReference type="PANTHER" id="PTHR33649:SF4">
    <property type="entry name" value="PAR1 PROTEIN"/>
    <property type="match status" value="1"/>
</dbReference>
<keyword evidence="3" id="KW-1185">Reference proteome</keyword>
<name>A0A2I0X734_9ASPA</name>
<feature type="signal peptide" evidence="1">
    <location>
        <begin position="1"/>
        <end position="25"/>
    </location>
</feature>
<keyword evidence="1" id="KW-0732">Signal</keyword>
<feature type="chain" id="PRO_5014121018" description="PAR1 protein" evidence="1">
    <location>
        <begin position="26"/>
        <end position="175"/>
    </location>
</feature>
<gene>
    <name evidence="2" type="ORF">MA16_Dca010084</name>
</gene>
<evidence type="ECO:0008006" key="4">
    <source>
        <dbReference type="Google" id="ProtNLM"/>
    </source>
</evidence>
<proteinExistence type="predicted"/>